<evidence type="ECO:0000259" key="1">
    <source>
        <dbReference type="Pfam" id="PF13439"/>
    </source>
</evidence>
<dbReference type="Gene3D" id="3.40.50.2000">
    <property type="entry name" value="Glycogen Phosphorylase B"/>
    <property type="match status" value="2"/>
</dbReference>
<dbReference type="PANTHER" id="PTHR12526">
    <property type="entry name" value="GLYCOSYLTRANSFERASE"/>
    <property type="match status" value="1"/>
</dbReference>
<protein>
    <recommendedName>
        <fullName evidence="1">Glycosyltransferase subfamily 4-like N-terminal domain-containing protein</fullName>
    </recommendedName>
</protein>
<feature type="domain" description="Glycosyltransferase subfamily 4-like N-terminal" evidence="1">
    <location>
        <begin position="16"/>
        <end position="174"/>
    </location>
</feature>
<comment type="caution">
    <text evidence="2">The sequence shown here is derived from an EMBL/GenBank/DDBJ whole genome shotgun (WGS) entry which is preliminary data.</text>
</comment>
<proteinExistence type="predicted"/>
<dbReference type="EMBL" id="DTIN01000010">
    <property type="protein sequence ID" value="HFX13140.1"/>
    <property type="molecule type" value="Genomic_DNA"/>
</dbReference>
<accession>A0A7C3RJJ6</accession>
<sequence>MKIAYILNHDISKNDGVTKKVFEQVTEWEKLGHKVEIFAITSKRGNNLLSLHVYDKNALFRIAFNKNLWRDINNYNPDIIYMRYDLLSRTILKLLGKYKFVVEINTDDINESLLLFKTYKSLKTFLRYIINYISRDIIFRNVYGIITVTEELSKMYIKYAKPTICVPNGINLEKYNIIKTVREDDKIGLFFIGSPNQPWQGVDIVEKIAKRLPDYYFHIVGPEGKNTKNLFYYGFLQREDYLRILNKSHICIGTLALYRKRMKEACPLKVREYLAYGYPVIIGYDDIAFLNQAIPDYILKIDPMNIELEIERIKNFILKNKNRVVTHEEIYSKISTKVLEEKRISFLERIAFK</sequence>
<dbReference type="AlphaFoldDB" id="A0A7C3RJJ6"/>
<dbReference type="Pfam" id="PF13439">
    <property type="entry name" value="Glyco_transf_4"/>
    <property type="match status" value="1"/>
</dbReference>
<organism evidence="2">
    <name type="scientific">Dictyoglomus thermophilum</name>
    <dbReference type="NCBI Taxonomy" id="14"/>
    <lineage>
        <taxon>Bacteria</taxon>
        <taxon>Pseudomonadati</taxon>
        <taxon>Dictyoglomota</taxon>
        <taxon>Dictyoglomia</taxon>
        <taxon>Dictyoglomales</taxon>
        <taxon>Dictyoglomaceae</taxon>
        <taxon>Dictyoglomus</taxon>
    </lineage>
</organism>
<dbReference type="SUPFAM" id="SSF53756">
    <property type="entry name" value="UDP-Glycosyltransferase/glycogen phosphorylase"/>
    <property type="match status" value="1"/>
</dbReference>
<name>A0A7C3RJJ6_DICTH</name>
<dbReference type="CDD" id="cd03801">
    <property type="entry name" value="GT4_PimA-like"/>
    <property type="match status" value="1"/>
</dbReference>
<dbReference type="GO" id="GO:0016757">
    <property type="term" value="F:glycosyltransferase activity"/>
    <property type="evidence" value="ECO:0007669"/>
    <property type="project" value="UniProtKB-ARBA"/>
</dbReference>
<evidence type="ECO:0000313" key="2">
    <source>
        <dbReference type="EMBL" id="HFX13140.1"/>
    </source>
</evidence>
<gene>
    <name evidence="2" type="ORF">ENW00_03140</name>
</gene>
<dbReference type="InterPro" id="IPR028098">
    <property type="entry name" value="Glyco_trans_4-like_N"/>
</dbReference>
<reference evidence="2" key="1">
    <citation type="journal article" date="2020" name="mSystems">
        <title>Genome- and Community-Level Interaction Insights into Carbon Utilization and Element Cycling Functions of Hydrothermarchaeota in Hydrothermal Sediment.</title>
        <authorList>
            <person name="Zhou Z."/>
            <person name="Liu Y."/>
            <person name="Xu W."/>
            <person name="Pan J."/>
            <person name="Luo Z.H."/>
            <person name="Li M."/>
        </authorList>
    </citation>
    <scope>NUCLEOTIDE SEQUENCE [LARGE SCALE GENOMIC DNA]</scope>
    <source>
        <strain evidence="2">SpSt-81</strain>
    </source>
</reference>